<keyword evidence="4" id="KW-0479">Metal-binding</keyword>
<evidence type="ECO:0000256" key="2">
    <source>
        <dbReference type="ARBA" id="ARBA00009446"/>
    </source>
</evidence>
<dbReference type="InterPro" id="IPR034144">
    <property type="entry name" value="TOPRIM_TopoIII"/>
</dbReference>
<dbReference type="OrthoDB" id="9803554at2"/>
<evidence type="ECO:0000256" key="7">
    <source>
        <dbReference type="ARBA" id="ARBA00023235"/>
    </source>
</evidence>
<keyword evidence="6" id="KW-0238">DNA-binding</keyword>
<dbReference type="EMBL" id="AP012342">
    <property type="protein sequence ID" value="BAM06323.1"/>
    <property type="molecule type" value="Genomic_DNA"/>
</dbReference>
<sequence length="766" mass="84678">MRLFIAEKPSLARAIAEAIGNPVKTRTHIDCGSDRVTWCIGHIMEQAPPEAYGKEFAPPWDLRPLPVLPEKWLVLPLKPLPNPFGKDSITEQNRFRKGIFEHFEAISRMIMDPSVTEIVNAGDPDREGQLIVDEILEYLNVKKKVLRIWLKALDPETIRKAIRNLEDNALPKFRGLKNSALARSRADWLVGMNMTRAITSVAQTRTGDRTVWSIGRVQTPVLRLVHDRNEEIANFHPKDFFVPVLTVETGKNVSVDLEWSERDIPGVTDEEKRILERRDAEKIVQSAKGKSFPLEVKKENKSVGAPLPWSLSSLQVFAGKEFGLNPKEVLETVKSLYDNGFVSYPRTDCEYLPESIHQDAARIISLLLPVFSIEKNLVNPSQKSKAFNDSRVTAHYAITPTIKVPSFRSLSHDERSIYEAISRVYLAQFAPALFLSETKIGLKVSPESFSVSGKIIQAKGWTEIWPHGGPKNDKVLPPVDNFDPGKVTEASVRGGKTTPPKPFTESGIIEVMKSVHKYVSDKEAKSILKESDGIGTEATRAEIVSQLILRSLLEKASGKSKDPALLVTDKGRNLLKSVPAEVSNPVLTATWERALSEIASGGSGPDAFVHEVSGMVAKWIFSLKEVSGTIDMGIASKQTVPSPCPSCGRPLARIKGPSGFFWGCTGYRDTEKSCKTTCPDERGKPGKPREAEKPEGIGPSCPKCGKSTGEMKTKMKISYFRCPEGHGPWWSDNGGLGKEWEPFSAKGKSGPKVTKTSGSQKKRGVR</sequence>
<dbReference type="Gene3D" id="1.10.290.10">
    <property type="entry name" value="Topoisomerase I, domain 4"/>
    <property type="match status" value="1"/>
</dbReference>
<evidence type="ECO:0000256" key="8">
    <source>
        <dbReference type="ARBA" id="ARBA00030003"/>
    </source>
</evidence>
<evidence type="ECO:0000256" key="1">
    <source>
        <dbReference type="ARBA" id="ARBA00000213"/>
    </source>
</evidence>
<feature type="region of interest" description="Disordered" evidence="12">
    <location>
        <begin position="731"/>
        <end position="766"/>
    </location>
</feature>
<protein>
    <recommendedName>
        <fullName evidence="3">DNA topoisomerase</fullName>
        <ecNumber evidence="3">5.6.2.1</ecNumber>
    </recommendedName>
    <alternativeName>
        <fullName evidence="11">Omega-protein</fullName>
    </alternativeName>
    <alternativeName>
        <fullName evidence="10">Relaxing enzyme</fullName>
    </alternativeName>
    <alternativeName>
        <fullName evidence="8">Swivelase</fullName>
    </alternativeName>
    <alternativeName>
        <fullName evidence="9">Untwisting enzyme</fullName>
    </alternativeName>
</protein>
<dbReference type="InterPro" id="IPR013497">
    <property type="entry name" value="Topo_IA_cen"/>
</dbReference>
<reference evidence="16" key="2">
    <citation type="submission" date="2012-03" db="EMBL/GenBank/DDBJ databases">
        <title>The complete genome sequence of the pioneer microbe on fresh volcanic deposit, Leptospirillum ferrooxidans strain C2-3.</title>
        <authorList>
            <person name="Fujimura R."/>
            <person name="Sato Y."/>
            <person name="Nishizawa T."/>
            <person name="Nanba K."/>
            <person name="Oshima K."/>
            <person name="Hattori M."/>
            <person name="Kamijo T."/>
            <person name="Ohta H."/>
        </authorList>
    </citation>
    <scope>NUCLEOTIDE SEQUENCE [LARGE SCALE GENOMIC DNA]</scope>
    <source>
        <strain evidence="16">C2-3</strain>
    </source>
</reference>
<evidence type="ECO:0000256" key="5">
    <source>
        <dbReference type="ARBA" id="ARBA00023029"/>
    </source>
</evidence>
<dbReference type="Gene3D" id="2.70.20.10">
    <property type="entry name" value="Topoisomerase I, domain 3"/>
    <property type="match status" value="1"/>
</dbReference>
<dbReference type="Proteomes" id="UP000007382">
    <property type="component" value="Chromosome"/>
</dbReference>
<dbReference type="PATRIC" id="fig|1162668.3.peg.710"/>
<dbReference type="PROSITE" id="PS52039">
    <property type="entry name" value="TOPO_IA_2"/>
    <property type="match status" value="1"/>
</dbReference>
<dbReference type="GO" id="GO:0046872">
    <property type="term" value="F:metal ion binding"/>
    <property type="evidence" value="ECO:0007669"/>
    <property type="project" value="UniProtKB-KW"/>
</dbReference>
<dbReference type="PANTHER" id="PTHR11390:SF21">
    <property type="entry name" value="DNA TOPOISOMERASE 3-ALPHA"/>
    <property type="match status" value="1"/>
</dbReference>
<comment type="similarity">
    <text evidence="2">Belongs to the type IA topoisomerase family.</text>
</comment>
<dbReference type="Gene3D" id="3.40.50.140">
    <property type="match status" value="1"/>
</dbReference>
<dbReference type="SUPFAM" id="SSF56712">
    <property type="entry name" value="Prokaryotic type I DNA topoisomerase"/>
    <property type="match status" value="1"/>
</dbReference>
<evidence type="ECO:0000256" key="9">
    <source>
        <dbReference type="ARBA" id="ARBA00031985"/>
    </source>
</evidence>
<dbReference type="SMART" id="SM00437">
    <property type="entry name" value="TOP1Ac"/>
    <property type="match status" value="1"/>
</dbReference>
<dbReference type="Gene3D" id="3.30.65.10">
    <property type="entry name" value="Bacterial Topoisomerase I, domain 1"/>
    <property type="match status" value="1"/>
</dbReference>
<dbReference type="InterPro" id="IPR023405">
    <property type="entry name" value="Topo_IA_core_domain"/>
</dbReference>
<dbReference type="InterPro" id="IPR013825">
    <property type="entry name" value="Topo_IA_cen_sub2"/>
</dbReference>
<evidence type="ECO:0000256" key="6">
    <source>
        <dbReference type="ARBA" id="ARBA00023125"/>
    </source>
</evidence>
<dbReference type="GO" id="GO:0003677">
    <property type="term" value="F:DNA binding"/>
    <property type="evidence" value="ECO:0007669"/>
    <property type="project" value="UniProtKB-KW"/>
</dbReference>
<dbReference type="Pfam" id="PF01751">
    <property type="entry name" value="Toprim"/>
    <property type="match status" value="1"/>
</dbReference>
<evidence type="ECO:0000313" key="15">
    <source>
        <dbReference type="EMBL" id="BAM06323.1"/>
    </source>
</evidence>
<evidence type="ECO:0000256" key="12">
    <source>
        <dbReference type="SAM" id="MobiDB-lite"/>
    </source>
</evidence>
<dbReference type="InterPro" id="IPR005738">
    <property type="entry name" value="TopoIII"/>
</dbReference>
<dbReference type="CDD" id="cd03362">
    <property type="entry name" value="TOPRIM_TopoIA_TopoIII"/>
    <property type="match status" value="1"/>
</dbReference>
<dbReference type="STRING" id="1162668.LFE_0607"/>
<reference evidence="15 16" key="1">
    <citation type="journal article" date="2012" name="J. Bacteriol.">
        <title>Complete Genome Sequence of Leptospirillum ferrooxidans Strain C2-3, Isolated from a Fresh Volcanic Ash Deposit on the Island of Miyake, Japan.</title>
        <authorList>
            <person name="Fujimura R."/>
            <person name="Sato Y."/>
            <person name="Nishizawa T."/>
            <person name="Oshima K."/>
            <person name="Kim S.-W."/>
            <person name="Hattori M."/>
            <person name="Kamijo T."/>
            <person name="Ohta H."/>
        </authorList>
    </citation>
    <scope>NUCLEOTIDE SEQUENCE [LARGE SCALE GENOMIC DNA]</scope>
    <source>
        <strain evidence="15 16">C2-3</strain>
    </source>
</reference>
<comment type="catalytic activity">
    <reaction evidence="1">
        <text>ATP-independent breakage of single-stranded DNA, followed by passage and rejoining.</text>
        <dbReference type="EC" id="5.6.2.1"/>
    </reaction>
</comment>
<organism evidence="15 16">
    <name type="scientific">Leptospirillum ferrooxidans (strain C2-3)</name>
    <dbReference type="NCBI Taxonomy" id="1162668"/>
    <lineage>
        <taxon>Bacteria</taxon>
        <taxon>Pseudomonadati</taxon>
        <taxon>Nitrospirota</taxon>
        <taxon>Nitrospiria</taxon>
        <taxon>Nitrospirales</taxon>
        <taxon>Nitrospiraceae</taxon>
        <taxon>Leptospirillum</taxon>
    </lineage>
</organism>
<feature type="domain" description="Topo IA-type catalytic" evidence="14">
    <location>
        <begin position="173"/>
        <end position="621"/>
    </location>
</feature>
<dbReference type="eggNOG" id="COG0550">
    <property type="taxonomic scope" value="Bacteria"/>
</dbReference>
<proteinExistence type="inferred from homology"/>
<dbReference type="Gene3D" id="1.10.460.10">
    <property type="entry name" value="Topoisomerase I, domain 2"/>
    <property type="match status" value="1"/>
</dbReference>
<evidence type="ECO:0000256" key="11">
    <source>
        <dbReference type="ARBA" id="ARBA00032877"/>
    </source>
</evidence>
<feature type="region of interest" description="Disordered" evidence="12">
    <location>
        <begin position="675"/>
        <end position="698"/>
    </location>
</feature>
<keyword evidence="5" id="KW-0799">Topoisomerase</keyword>
<dbReference type="EC" id="5.6.2.1" evidence="3"/>
<accession>I0IM24</accession>
<evidence type="ECO:0000259" key="14">
    <source>
        <dbReference type="PROSITE" id="PS52039"/>
    </source>
</evidence>
<dbReference type="AlphaFoldDB" id="I0IM24"/>
<dbReference type="GO" id="GO:0006310">
    <property type="term" value="P:DNA recombination"/>
    <property type="evidence" value="ECO:0007669"/>
    <property type="project" value="TreeGrafter"/>
</dbReference>
<dbReference type="GO" id="GO:0006281">
    <property type="term" value="P:DNA repair"/>
    <property type="evidence" value="ECO:0007669"/>
    <property type="project" value="TreeGrafter"/>
</dbReference>
<evidence type="ECO:0000313" key="16">
    <source>
        <dbReference type="Proteomes" id="UP000007382"/>
    </source>
</evidence>
<dbReference type="InterPro" id="IPR003602">
    <property type="entry name" value="Topo_IA_DNA-bd_dom"/>
</dbReference>
<name>I0IM24_LEPFC</name>
<dbReference type="SMART" id="SM00493">
    <property type="entry name" value="TOPRIM"/>
    <property type="match status" value="1"/>
</dbReference>
<dbReference type="NCBIfam" id="NF005829">
    <property type="entry name" value="PRK07726.1"/>
    <property type="match status" value="1"/>
</dbReference>
<dbReference type="InterPro" id="IPR013826">
    <property type="entry name" value="Topo_IA_cen_sub3"/>
</dbReference>
<dbReference type="InterPro" id="IPR013824">
    <property type="entry name" value="Topo_IA_cen_sub1"/>
</dbReference>
<dbReference type="HOGENOM" id="CLU_002929_5_2_0"/>
<dbReference type="PRINTS" id="PR00417">
    <property type="entry name" value="PRTPISMRASEI"/>
</dbReference>
<dbReference type="PANTHER" id="PTHR11390">
    <property type="entry name" value="PROKARYOTIC DNA TOPOISOMERASE"/>
    <property type="match status" value="1"/>
</dbReference>
<dbReference type="SMART" id="SM00436">
    <property type="entry name" value="TOP1Bc"/>
    <property type="match status" value="1"/>
</dbReference>
<dbReference type="Pfam" id="PF01131">
    <property type="entry name" value="Topoisom_bac"/>
    <property type="match status" value="1"/>
</dbReference>
<gene>
    <name evidence="15" type="ordered locus">LFE_0607</name>
</gene>
<keyword evidence="16" id="KW-1185">Reference proteome</keyword>
<dbReference type="NCBIfam" id="TIGR01056">
    <property type="entry name" value="topB"/>
    <property type="match status" value="1"/>
</dbReference>
<dbReference type="GO" id="GO:0006265">
    <property type="term" value="P:DNA topological change"/>
    <property type="evidence" value="ECO:0007669"/>
    <property type="project" value="InterPro"/>
</dbReference>
<dbReference type="InterPro" id="IPR003601">
    <property type="entry name" value="Topo_IA_2"/>
</dbReference>
<evidence type="ECO:0000256" key="10">
    <source>
        <dbReference type="ARBA" id="ARBA00032235"/>
    </source>
</evidence>
<evidence type="ECO:0000256" key="4">
    <source>
        <dbReference type="ARBA" id="ARBA00022723"/>
    </source>
</evidence>
<dbReference type="PROSITE" id="PS50880">
    <property type="entry name" value="TOPRIM"/>
    <property type="match status" value="1"/>
</dbReference>
<evidence type="ECO:0000256" key="3">
    <source>
        <dbReference type="ARBA" id="ARBA00012891"/>
    </source>
</evidence>
<feature type="compositionally biased region" description="Basic and acidic residues" evidence="12">
    <location>
        <begin position="675"/>
        <end position="695"/>
    </location>
</feature>
<dbReference type="RefSeq" id="WP_014448815.1">
    <property type="nucleotide sequence ID" value="NC_017094.1"/>
</dbReference>
<keyword evidence="7 15" id="KW-0413">Isomerase</keyword>
<feature type="domain" description="Toprim" evidence="13">
    <location>
        <begin position="1"/>
        <end position="154"/>
    </location>
</feature>
<evidence type="ECO:0000259" key="13">
    <source>
        <dbReference type="PROSITE" id="PS50880"/>
    </source>
</evidence>
<dbReference type="InterPro" id="IPR006171">
    <property type="entry name" value="TOPRIM_dom"/>
</dbReference>
<dbReference type="KEGG" id="lfc:LFE_0607"/>
<dbReference type="InterPro" id="IPR000380">
    <property type="entry name" value="Topo_IA"/>
</dbReference>
<dbReference type="GO" id="GO:0003917">
    <property type="term" value="F:DNA topoisomerase type I (single strand cut, ATP-independent) activity"/>
    <property type="evidence" value="ECO:0007669"/>
    <property type="project" value="UniProtKB-EC"/>
</dbReference>
<dbReference type="GO" id="GO:0043597">
    <property type="term" value="C:cytoplasmic replication fork"/>
    <property type="evidence" value="ECO:0007669"/>
    <property type="project" value="TreeGrafter"/>
</dbReference>